<keyword evidence="3" id="KW-1185">Reference proteome</keyword>
<evidence type="ECO:0000313" key="3">
    <source>
        <dbReference type="Proteomes" id="UP000325081"/>
    </source>
</evidence>
<organism evidence="2 3">
    <name type="scientific">Striga asiatica</name>
    <name type="common">Asiatic witchweed</name>
    <name type="synonym">Buchnera asiatica</name>
    <dbReference type="NCBI Taxonomy" id="4170"/>
    <lineage>
        <taxon>Eukaryota</taxon>
        <taxon>Viridiplantae</taxon>
        <taxon>Streptophyta</taxon>
        <taxon>Embryophyta</taxon>
        <taxon>Tracheophyta</taxon>
        <taxon>Spermatophyta</taxon>
        <taxon>Magnoliopsida</taxon>
        <taxon>eudicotyledons</taxon>
        <taxon>Gunneridae</taxon>
        <taxon>Pentapetalae</taxon>
        <taxon>asterids</taxon>
        <taxon>lamiids</taxon>
        <taxon>Lamiales</taxon>
        <taxon>Orobanchaceae</taxon>
        <taxon>Buchnereae</taxon>
        <taxon>Striga</taxon>
    </lineage>
</organism>
<evidence type="ECO:0000313" key="2">
    <source>
        <dbReference type="EMBL" id="GER53924.1"/>
    </source>
</evidence>
<gene>
    <name evidence="2" type="ORF">STAS_31463</name>
</gene>
<dbReference type="Proteomes" id="UP000325081">
    <property type="component" value="Unassembled WGS sequence"/>
</dbReference>
<feature type="compositionally biased region" description="Low complexity" evidence="1">
    <location>
        <begin position="1"/>
        <end position="39"/>
    </location>
</feature>
<protein>
    <submittedName>
        <fullName evidence="2">ABC transporter</fullName>
    </submittedName>
</protein>
<sequence>MTTTATSPAAASTPAAPSATTRATTTATATSARSPATAGTGRGARRGRRRGAAGSPEHDHVPVFLLAGRRSNLPDFHGTISRRRRIPGRRLINDLLRLRWRQRRLRSSCQLPPAAAAAVAEADFAPDCEYDRGTAANDECNYIFFHPFQLSDVFPVDATKD</sequence>
<proteinExistence type="predicted"/>
<name>A0A5A7RC75_STRAF</name>
<evidence type="ECO:0000256" key="1">
    <source>
        <dbReference type="SAM" id="MobiDB-lite"/>
    </source>
</evidence>
<comment type="caution">
    <text evidence="2">The sequence shown here is derived from an EMBL/GenBank/DDBJ whole genome shotgun (WGS) entry which is preliminary data.</text>
</comment>
<dbReference type="AlphaFoldDB" id="A0A5A7RC75"/>
<dbReference type="EMBL" id="BKCP01010848">
    <property type="protein sequence ID" value="GER53924.1"/>
    <property type="molecule type" value="Genomic_DNA"/>
</dbReference>
<accession>A0A5A7RC75</accession>
<reference evidence="3" key="1">
    <citation type="journal article" date="2019" name="Curr. Biol.">
        <title>Genome Sequence of Striga asiatica Provides Insight into the Evolution of Plant Parasitism.</title>
        <authorList>
            <person name="Yoshida S."/>
            <person name="Kim S."/>
            <person name="Wafula E.K."/>
            <person name="Tanskanen J."/>
            <person name="Kim Y.M."/>
            <person name="Honaas L."/>
            <person name="Yang Z."/>
            <person name="Spallek T."/>
            <person name="Conn C.E."/>
            <person name="Ichihashi Y."/>
            <person name="Cheong K."/>
            <person name="Cui S."/>
            <person name="Der J.P."/>
            <person name="Gundlach H."/>
            <person name="Jiao Y."/>
            <person name="Hori C."/>
            <person name="Ishida J.K."/>
            <person name="Kasahara H."/>
            <person name="Kiba T."/>
            <person name="Kim M.S."/>
            <person name="Koo N."/>
            <person name="Laohavisit A."/>
            <person name="Lee Y.H."/>
            <person name="Lumba S."/>
            <person name="McCourt P."/>
            <person name="Mortimer J.C."/>
            <person name="Mutuku J.M."/>
            <person name="Nomura T."/>
            <person name="Sasaki-Sekimoto Y."/>
            <person name="Seto Y."/>
            <person name="Wang Y."/>
            <person name="Wakatake T."/>
            <person name="Sakakibara H."/>
            <person name="Demura T."/>
            <person name="Yamaguchi S."/>
            <person name="Yoneyama K."/>
            <person name="Manabe R.I."/>
            <person name="Nelson D.C."/>
            <person name="Schulman A.H."/>
            <person name="Timko M.P."/>
            <person name="dePamphilis C.W."/>
            <person name="Choi D."/>
            <person name="Shirasu K."/>
        </authorList>
    </citation>
    <scope>NUCLEOTIDE SEQUENCE [LARGE SCALE GENOMIC DNA]</scope>
    <source>
        <strain evidence="3">cv. UVA1</strain>
    </source>
</reference>
<feature type="region of interest" description="Disordered" evidence="1">
    <location>
        <begin position="1"/>
        <end position="61"/>
    </location>
</feature>